<dbReference type="SUPFAM" id="SSF49854">
    <property type="entry name" value="Spermadhesin, CUB domain"/>
    <property type="match status" value="3"/>
</dbReference>
<dbReference type="SUPFAM" id="SSF49265">
    <property type="entry name" value="Fibronectin type III"/>
    <property type="match status" value="1"/>
</dbReference>
<organism evidence="13">
    <name type="scientific">Magallana gigas</name>
    <name type="common">Pacific oyster</name>
    <name type="synonym">Crassostrea gigas</name>
    <dbReference type="NCBI Taxonomy" id="29159"/>
    <lineage>
        <taxon>Eukaryota</taxon>
        <taxon>Metazoa</taxon>
        <taxon>Spiralia</taxon>
        <taxon>Lophotrochozoa</taxon>
        <taxon>Mollusca</taxon>
        <taxon>Bivalvia</taxon>
        <taxon>Autobranchia</taxon>
        <taxon>Pteriomorphia</taxon>
        <taxon>Ostreida</taxon>
        <taxon>Ostreoidea</taxon>
        <taxon>Ostreidae</taxon>
        <taxon>Magallana</taxon>
    </lineage>
</organism>
<dbReference type="InParanoid" id="K1Q6Z4"/>
<evidence type="ECO:0000256" key="11">
    <source>
        <dbReference type="ARBA" id="ARBA00023180"/>
    </source>
</evidence>
<dbReference type="SMART" id="SM00042">
    <property type="entry name" value="CUB"/>
    <property type="match status" value="1"/>
</dbReference>
<keyword evidence="3 13" id="KW-0328">Glycosyltransferase</keyword>
<dbReference type="CDD" id="cd00063">
    <property type="entry name" value="FN3"/>
    <property type="match status" value="1"/>
</dbReference>
<keyword evidence="9" id="KW-0472">Membrane</keyword>
<accession>K1Q6Z4</accession>
<dbReference type="InterPro" id="IPR002659">
    <property type="entry name" value="Glyco_trans_31"/>
</dbReference>
<feature type="region of interest" description="Disordered" evidence="12">
    <location>
        <begin position="335"/>
        <end position="376"/>
    </location>
</feature>
<keyword evidence="11" id="KW-0325">Glycoprotein</keyword>
<dbReference type="PROSITE" id="PS50853">
    <property type="entry name" value="FN3"/>
    <property type="match status" value="1"/>
</dbReference>
<dbReference type="GO" id="GO:0016758">
    <property type="term" value="F:hexosyltransferase activity"/>
    <property type="evidence" value="ECO:0007669"/>
    <property type="project" value="InterPro"/>
</dbReference>
<dbReference type="Gene3D" id="2.60.40.10">
    <property type="entry name" value="Immunoglobulins"/>
    <property type="match status" value="1"/>
</dbReference>
<evidence type="ECO:0000256" key="3">
    <source>
        <dbReference type="ARBA" id="ARBA00022676"/>
    </source>
</evidence>
<keyword evidence="8" id="KW-0333">Golgi apparatus</keyword>
<dbReference type="InterPro" id="IPR036116">
    <property type="entry name" value="FN3_sf"/>
</dbReference>
<dbReference type="InterPro" id="IPR035914">
    <property type="entry name" value="Sperma_CUB_dom_sf"/>
</dbReference>
<evidence type="ECO:0000256" key="12">
    <source>
        <dbReference type="SAM" id="MobiDB-lite"/>
    </source>
</evidence>
<evidence type="ECO:0000313" key="13">
    <source>
        <dbReference type="EMBL" id="EKC29688.1"/>
    </source>
</evidence>
<dbReference type="InterPro" id="IPR000859">
    <property type="entry name" value="CUB_dom"/>
</dbReference>
<dbReference type="InterPro" id="IPR013783">
    <property type="entry name" value="Ig-like_fold"/>
</dbReference>
<keyword evidence="5" id="KW-0812">Transmembrane</keyword>
<dbReference type="Pfam" id="PF00431">
    <property type="entry name" value="CUB"/>
    <property type="match status" value="1"/>
</dbReference>
<dbReference type="PANTHER" id="PTHR11214:SF314">
    <property type="entry name" value="HEXOSYLTRANSFERASE"/>
    <property type="match status" value="1"/>
</dbReference>
<dbReference type="HOGENOM" id="CLU_288593_0_0_1"/>
<dbReference type="InterPro" id="IPR003961">
    <property type="entry name" value="FN3_dom"/>
</dbReference>
<dbReference type="PANTHER" id="PTHR11214">
    <property type="entry name" value="BETA-1,3-N-ACETYLGLUCOSAMINYLTRANSFERASE"/>
    <property type="match status" value="1"/>
</dbReference>
<keyword evidence="7" id="KW-1133">Transmembrane helix</keyword>
<dbReference type="GO" id="GO:0000139">
    <property type="term" value="C:Golgi membrane"/>
    <property type="evidence" value="ECO:0007669"/>
    <property type="project" value="UniProtKB-SubCell"/>
</dbReference>
<feature type="region of interest" description="Disordered" evidence="12">
    <location>
        <begin position="264"/>
        <end position="290"/>
    </location>
</feature>
<gene>
    <name evidence="13" type="ORF">CGI_10026076</name>
</gene>
<evidence type="ECO:0000256" key="4">
    <source>
        <dbReference type="ARBA" id="ARBA00022679"/>
    </source>
</evidence>
<evidence type="ECO:0000256" key="5">
    <source>
        <dbReference type="ARBA" id="ARBA00022692"/>
    </source>
</evidence>
<keyword evidence="4 13" id="KW-0808">Transferase</keyword>
<keyword evidence="6" id="KW-0735">Signal-anchor</keyword>
<evidence type="ECO:0000256" key="2">
    <source>
        <dbReference type="ARBA" id="ARBA00008661"/>
    </source>
</evidence>
<reference evidence="13" key="1">
    <citation type="journal article" date="2012" name="Nature">
        <title>The oyster genome reveals stress adaptation and complexity of shell formation.</title>
        <authorList>
            <person name="Zhang G."/>
            <person name="Fang X."/>
            <person name="Guo X."/>
            <person name="Li L."/>
            <person name="Luo R."/>
            <person name="Xu F."/>
            <person name="Yang P."/>
            <person name="Zhang L."/>
            <person name="Wang X."/>
            <person name="Qi H."/>
            <person name="Xiong Z."/>
            <person name="Que H."/>
            <person name="Xie Y."/>
            <person name="Holland P.W."/>
            <person name="Paps J."/>
            <person name="Zhu Y."/>
            <person name="Wu F."/>
            <person name="Chen Y."/>
            <person name="Wang J."/>
            <person name="Peng C."/>
            <person name="Meng J."/>
            <person name="Yang L."/>
            <person name="Liu J."/>
            <person name="Wen B."/>
            <person name="Zhang N."/>
            <person name="Huang Z."/>
            <person name="Zhu Q."/>
            <person name="Feng Y."/>
            <person name="Mount A."/>
            <person name="Hedgecock D."/>
            <person name="Xu Z."/>
            <person name="Liu Y."/>
            <person name="Domazet-Loso T."/>
            <person name="Du Y."/>
            <person name="Sun X."/>
            <person name="Zhang S."/>
            <person name="Liu B."/>
            <person name="Cheng P."/>
            <person name="Jiang X."/>
            <person name="Li J."/>
            <person name="Fan D."/>
            <person name="Wang W."/>
            <person name="Fu W."/>
            <person name="Wang T."/>
            <person name="Wang B."/>
            <person name="Zhang J."/>
            <person name="Peng Z."/>
            <person name="Li Y."/>
            <person name="Li N."/>
            <person name="Wang J."/>
            <person name="Chen M."/>
            <person name="He Y."/>
            <person name="Tan F."/>
            <person name="Song X."/>
            <person name="Zheng Q."/>
            <person name="Huang R."/>
            <person name="Yang H."/>
            <person name="Du X."/>
            <person name="Chen L."/>
            <person name="Yang M."/>
            <person name="Gaffney P.M."/>
            <person name="Wang S."/>
            <person name="Luo L."/>
            <person name="She Z."/>
            <person name="Ming Y."/>
            <person name="Huang W."/>
            <person name="Zhang S."/>
            <person name="Huang B."/>
            <person name="Zhang Y."/>
            <person name="Qu T."/>
            <person name="Ni P."/>
            <person name="Miao G."/>
            <person name="Wang J."/>
            <person name="Wang Q."/>
            <person name="Steinberg C.E."/>
            <person name="Wang H."/>
            <person name="Li N."/>
            <person name="Qian L."/>
            <person name="Zhang G."/>
            <person name="Li Y."/>
            <person name="Yang H."/>
            <person name="Liu X."/>
            <person name="Wang J."/>
            <person name="Yin Y."/>
            <person name="Wang J."/>
        </authorList>
    </citation>
    <scope>NUCLEOTIDE SEQUENCE [LARGE SCALE GENOMIC DNA]</scope>
    <source>
        <strain evidence="13">05x7-T-G4-1.051#20</strain>
    </source>
</reference>
<dbReference type="Gene3D" id="3.90.550.50">
    <property type="match status" value="1"/>
</dbReference>
<dbReference type="Pfam" id="PF00041">
    <property type="entry name" value="fn3"/>
    <property type="match status" value="1"/>
</dbReference>
<dbReference type="Pfam" id="PF13873">
    <property type="entry name" value="Myb_DNA-bind_5"/>
    <property type="match status" value="1"/>
</dbReference>
<evidence type="ECO:0000256" key="1">
    <source>
        <dbReference type="ARBA" id="ARBA00004323"/>
    </source>
</evidence>
<dbReference type="EMBL" id="JH817657">
    <property type="protein sequence ID" value="EKC29688.1"/>
    <property type="molecule type" value="Genomic_DNA"/>
</dbReference>
<sequence length="1065" mass="119871">MIPSAVTNFEQRNVIRRTWGDVSKVRPNVVVRFIVGRSEQPFLQELVLKENRIHHDLVIKDIPEFYENLTQKSVAMLSWIVSHCSRARYFLKIDDDMFLNLPRLLNFLSNYAQTNSIVGCKYEHSKPRRYPFSKWRVSWEQYSKNEYPVYISGPAYVISGDIISKLYQATKEVPQFVFEDVYITGMCRKHIGALAKSHPEFTCGYRDVAPCGSHFRNQITGHHYSPTEISRMWTELQDRINSIGIQERTSAEVIKKWRDISSQTKKKEAQYRRELGKTGGGPAPSPVNTSDVGQKVVAILGKTSVEGIEGGLDTDDVNEVDLFKVEELWLSPPMTSESERAVVPSHVPSQSPGPSHLPDNPAVTPTLPKSPSHGELLQMKKKKCAVKRKRTAEDVYDLQCQVLEQEMEKNKLEMEKTQLQIDLLRTLNAGVAPGGRSALAELFTSLRFLFLKDIHMLTRSHPGFIEVVLSPHQSVLTIESQIMGTGYRSAFDMDQNQTRLIIDTDEHPGFYIISLIQNGTILTTRYINAVCQKQTQLDLNQTYVIQSPEFPLSYHAGMRCSWNITKSTQNTWFKMSALELGNNCLTSFQMDFKDKLCSKTRENKSLLVTDDSVFLTFSSLRPGEPSSLLVEVVPEIPSPANLTAVSHGNSMTLTWDWSGPEYDDLLCVIEYAVYPSAVPKCHLEVFISSGNETNIFSDGYPNHLQPFSNCSWKINTDYESYLKVQIHDLNFCYNPIGCRSTCLHIDDKNICSRSPKKKEYLLQNNSTLITFNTTNEIGGRGFNLSIKAVDSPPPFGENFQLHSEQGFINVSWQPYSGSKRLLRYVNTYRIVPEVAYHVKPIHVNTTHYVINTRSHLGQLFALRLSYLTEGGEGTPSGVKIIRAENSIMCQKDYVEFSANQKYCGNRTGSFVIRNSKAVIAFVTDDSNSGTGFSGTITALYPPSSKPTNPSISKTQYGLLVKWTEPLVNPGLVRGYRVSYKHADRPLVSVIIVSANENAAFINTRSYPGSLYEVWISAIGETEDSKETNHMYSYSGHLASTNAYPVGHVTTRLVASGTYPDASAPS</sequence>
<keyword evidence="10" id="KW-1015">Disulfide bond</keyword>
<dbReference type="Pfam" id="PF01762">
    <property type="entry name" value="Galactosyl_T"/>
    <property type="match status" value="1"/>
</dbReference>
<dbReference type="AlphaFoldDB" id="K1Q6Z4"/>
<dbReference type="InterPro" id="IPR028002">
    <property type="entry name" value="Myb_DNA-bind_5"/>
</dbReference>
<comment type="similarity">
    <text evidence="2">Belongs to the glycosyltransferase 31 family.</text>
</comment>
<proteinExistence type="inferred from homology"/>
<dbReference type="Gene3D" id="2.60.120.290">
    <property type="entry name" value="Spermadhesin, CUB domain"/>
    <property type="match status" value="3"/>
</dbReference>
<feature type="compositionally biased region" description="Basic and acidic residues" evidence="12">
    <location>
        <begin position="264"/>
        <end position="276"/>
    </location>
</feature>
<evidence type="ECO:0000256" key="7">
    <source>
        <dbReference type="ARBA" id="ARBA00022989"/>
    </source>
</evidence>
<evidence type="ECO:0000256" key="9">
    <source>
        <dbReference type="ARBA" id="ARBA00023136"/>
    </source>
</evidence>
<evidence type="ECO:0000256" key="10">
    <source>
        <dbReference type="ARBA" id="ARBA00023157"/>
    </source>
</evidence>
<comment type="subcellular location">
    <subcellularLocation>
        <location evidence="1">Golgi apparatus membrane</location>
        <topology evidence="1">Single-pass type II membrane protein</topology>
    </subcellularLocation>
</comment>
<evidence type="ECO:0000256" key="6">
    <source>
        <dbReference type="ARBA" id="ARBA00022968"/>
    </source>
</evidence>
<dbReference type="FunFam" id="3.90.550.50:FF:000001">
    <property type="entry name" value="Hexosyltransferase"/>
    <property type="match status" value="1"/>
</dbReference>
<dbReference type="GO" id="GO:0006493">
    <property type="term" value="P:protein O-linked glycosylation"/>
    <property type="evidence" value="ECO:0007669"/>
    <property type="project" value="TreeGrafter"/>
</dbReference>
<name>K1Q6Z4_MAGGI</name>
<evidence type="ECO:0000256" key="8">
    <source>
        <dbReference type="ARBA" id="ARBA00023034"/>
    </source>
</evidence>
<protein>
    <submittedName>
        <fullName evidence="13">Beta-1,3-galactosyltransferase 1</fullName>
    </submittedName>
</protein>